<proteinExistence type="inferred from homology"/>
<keyword evidence="11" id="KW-0472">Membrane</keyword>
<gene>
    <name evidence="14" type="ORF">BOLC4T26582H</name>
</gene>
<keyword evidence="11" id="KW-0812">Transmembrane</keyword>
<dbReference type="InterPro" id="IPR045034">
    <property type="entry name" value="O-acyltransferase_WSD1-like"/>
</dbReference>
<dbReference type="PANTHER" id="PTHR31650:SF55">
    <property type="entry name" value="BNAA04G11680D PROTEIN"/>
    <property type="match status" value="1"/>
</dbReference>
<dbReference type="InterPro" id="IPR004255">
    <property type="entry name" value="O-acyltransferase_WSD1_N"/>
</dbReference>
<evidence type="ECO:0000256" key="9">
    <source>
        <dbReference type="ARBA" id="ARBA00047604"/>
    </source>
</evidence>
<evidence type="ECO:0000313" key="14">
    <source>
        <dbReference type="EMBL" id="VDD12304.1"/>
    </source>
</evidence>
<name>A0A3P6CH23_BRAOL</name>
<evidence type="ECO:0000256" key="6">
    <source>
        <dbReference type="ARBA" id="ARBA00022824"/>
    </source>
</evidence>
<dbReference type="EMBL" id="LR031873">
    <property type="protein sequence ID" value="VDD12304.1"/>
    <property type="molecule type" value="Genomic_DNA"/>
</dbReference>
<dbReference type="GO" id="GO:0004144">
    <property type="term" value="F:diacylglycerol O-acyltransferase activity"/>
    <property type="evidence" value="ECO:0007669"/>
    <property type="project" value="UniProtKB-EC"/>
</dbReference>
<keyword evidence="11" id="KW-1133">Transmembrane helix</keyword>
<feature type="domain" description="O-acyltransferase WSD1-like N-terminal" evidence="12">
    <location>
        <begin position="83"/>
        <end position="280"/>
    </location>
</feature>
<feature type="domain" description="O-acyltransferase WSD1 C-terminal" evidence="13">
    <location>
        <begin position="352"/>
        <end position="393"/>
    </location>
</feature>
<keyword evidence="6" id="KW-0256">Endoplasmic reticulum</keyword>
<dbReference type="SUPFAM" id="SSF52777">
    <property type="entry name" value="CoA-dependent acyltransferases"/>
    <property type="match status" value="1"/>
</dbReference>
<sequence>MEIDVGVIKEKRKETMSTGEEDGEPLSPMARVFQSPGNDCCVITMIGCKTKINADVIRSGLKENVSKHPRFSSKLLLYYSHTSCSQDGLSWIKTQVNIEDHIFVADKDQNEIAEDGELFVEDYVSHLTMIPLNKSRPLWDIHILNIKTSDADAVCVIRSHHSLGDGTSLMSLLAACTQTTSHRDKATIPALKRHKRVYKDKVSWFVRLILAIFSSVRLIWNTFLDLVLFLAIALFLKDTKTPLKGDVGVESSPKKFCHRTVSLDDLRVIKEATSMTINDVLLGVTQAALSRYLNNFPGKIRLTAGVFVNLRPDTGIQVRNVHTSSLKYSKKFNLFLKIPLADMMAKNSKCRWGNYFSSISFPISICLEADPLVYLSKAKSVMDRKKTLSSTFFSIFEYRIHLQYLRS</sequence>
<dbReference type="InterPro" id="IPR023213">
    <property type="entry name" value="CAT-like_dom_sf"/>
</dbReference>
<dbReference type="PANTHER" id="PTHR31650">
    <property type="entry name" value="O-ACYLTRANSFERASE (WSD1-LIKE) FAMILY PROTEIN"/>
    <property type="match status" value="1"/>
</dbReference>
<dbReference type="AlphaFoldDB" id="A0A3P6CH23"/>
<comment type="catalytic activity">
    <reaction evidence="10">
        <text>an acyl-CoA + a 1,2-diacyl-sn-glycerol = a triacyl-sn-glycerol + CoA</text>
        <dbReference type="Rhea" id="RHEA:10868"/>
        <dbReference type="ChEBI" id="CHEBI:17815"/>
        <dbReference type="ChEBI" id="CHEBI:57287"/>
        <dbReference type="ChEBI" id="CHEBI:58342"/>
        <dbReference type="ChEBI" id="CHEBI:64615"/>
        <dbReference type="EC" id="2.3.1.20"/>
    </reaction>
</comment>
<evidence type="ECO:0000256" key="3">
    <source>
        <dbReference type="ARBA" id="ARBA00004771"/>
    </source>
</evidence>
<keyword evidence="5" id="KW-0808">Transferase</keyword>
<dbReference type="GO" id="GO:0005886">
    <property type="term" value="C:plasma membrane"/>
    <property type="evidence" value="ECO:0007669"/>
    <property type="project" value="UniProtKB-SubCell"/>
</dbReference>
<evidence type="ECO:0000259" key="13">
    <source>
        <dbReference type="Pfam" id="PF06974"/>
    </source>
</evidence>
<dbReference type="GO" id="GO:0019432">
    <property type="term" value="P:triglyceride biosynthetic process"/>
    <property type="evidence" value="ECO:0007669"/>
    <property type="project" value="UniProtKB-UniPathway"/>
</dbReference>
<comment type="pathway">
    <text evidence="4">Lipid metabolism.</text>
</comment>
<organism evidence="14">
    <name type="scientific">Brassica oleracea</name>
    <name type="common">Wild cabbage</name>
    <dbReference type="NCBI Taxonomy" id="3712"/>
    <lineage>
        <taxon>Eukaryota</taxon>
        <taxon>Viridiplantae</taxon>
        <taxon>Streptophyta</taxon>
        <taxon>Embryophyta</taxon>
        <taxon>Tracheophyta</taxon>
        <taxon>Spermatophyta</taxon>
        <taxon>Magnoliopsida</taxon>
        <taxon>eudicotyledons</taxon>
        <taxon>Gunneridae</taxon>
        <taxon>Pentapetalae</taxon>
        <taxon>rosids</taxon>
        <taxon>malvids</taxon>
        <taxon>Brassicales</taxon>
        <taxon>Brassicaceae</taxon>
        <taxon>Brassiceae</taxon>
        <taxon>Brassica</taxon>
    </lineage>
</organism>
<comment type="subcellular location">
    <subcellularLocation>
        <location evidence="1">Cell membrane</location>
        <topology evidence="1">Single-pass membrane protein</topology>
    </subcellularLocation>
    <subcellularLocation>
        <location evidence="2">Endoplasmic reticulum membrane</location>
    </subcellularLocation>
</comment>
<dbReference type="GO" id="GO:0047196">
    <property type="term" value="F:long-chain-alcohol O-fatty-acyltransferase activity"/>
    <property type="evidence" value="ECO:0007669"/>
    <property type="project" value="UniProtKB-EC"/>
</dbReference>
<feature type="transmembrane region" description="Helical" evidence="11">
    <location>
        <begin position="204"/>
        <end position="236"/>
    </location>
</feature>
<dbReference type="Gene3D" id="3.30.559.30">
    <property type="entry name" value="Nonribosomal peptide synthetase, condensation domain"/>
    <property type="match status" value="1"/>
</dbReference>
<keyword evidence="7" id="KW-0012">Acyltransferase</keyword>
<dbReference type="GO" id="GO:0005789">
    <property type="term" value="C:endoplasmic reticulum membrane"/>
    <property type="evidence" value="ECO:0007669"/>
    <property type="project" value="UniProtKB-SubCell"/>
</dbReference>
<dbReference type="Pfam" id="PF06974">
    <property type="entry name" value="WS_DGAT_C"/>
    <property type="match status" value="1"/>
</dbReference>
<comment type="similarity">
    <text evidence="8">In the N-terminal section; belongs to the long-chain O-acyltransferase family.</text>
</comment>
<comment type="pathway">
    <text evidence="3">Glycerolipid metabolism; triacylglycerol biosynthesis.</text>
</comment>
<protein>
    <submittedName>
        <fullName evidence="14">Uncharacterized protein</fullName>
    </submittedName>
</protein>
<evidence type="ECO:0000256" key="4">
    <source>
        <dbReference type="ARBA" id="ARBA00005189"/>
    </source>
</evidence>
<evidence type="ECO:0000256" key="8">
    <source>
        <dbReference type="ARBA" id="ARBA00024360"/>
    </source>
</evidence>
<evidence type="ECO:0000256" key="10">
    <source>
        <dbReference type="ARBA" id="ARBA00048109"/>
    </source>
</evidence>
<dbReference type="InterPro" id="IPR009721">
    <property type="entry name" value="O-acyltransferase_WSD1_C"/>
</dbReference>
<dbReference type="UniPathway" id="UPA00282"/>
<dbReference type="Gene3D" id="3.30.559.10">
    <property type="entry name" value="Chloramphenicol acetyltransferase-like domain"/>
    <property type="match status" value="1"/>
</dbReference>
<comment type="catalytic activity">
    <reaction evidence="9">
        <text>a long chain fatty alcohol + a fatty acyl-CoA = a long-chain alcohol wax ester + CoA</text>
        <dbReference type="Rhea" id="RHEA:38443"/>
        <dbReference type="ChEBI" id="CHEBI:17135"/>
        <dbReference type="ChEBI" id="CHEBI:57287"/>
        <dbReference type="ChEBI" id="CHEBI:77636"/>
        <dbReference type="ChEBI" id="CHEBI:235323"/>
        <dbReference type="EC" id="2.3.1.75"/>
    </reaction>
</comment>
<evidence type="ECO:0000259" key="12">
    <source>
        <dbReference type="Pfam" id="PF03007"/>
    </source>
</evidence>
<dbReference type="Pfam" id="PF03007">
    <property type="entry name" value="WS_DGAT_cat"/>
    <property type="match status" value="1"/>
</dbReference>
<evidence type="ECO:0000256" key="7">
    <source>
        <dbReference type="ARBA" id="ARBA00023315"/>
    </source>
</evidence>
<reference evidence="14" key="1">
    <citation type="submission" date="2018-11" db="EMBL/GenBank/DDBJ databases">
        <authorList>
            <consortium name="Genoscope - CEA"/>
            <person name="William W."/>
        </authorList>
    </citation>
    <scope>NUCLEOTIDE SEQUENCE</scope>
</reference>
<evidence type="ECO:0000256" key="2">
    <source>
        <dbReference type="ARBA" id="ARBA00004586"/>
    </source>
</evidence>
<accession>A0A3P6CH23</accession>
<evidence type="ECO:0000256" key="1">
    <source>
        <dbReference type="ARBA" id="ARBA00004162"/>
    </source>
</evidence>
<evidence type="ECO:0000256" key="5">
    <source>
        <dbReference type="ARBA" id="ARBA00022679"/>
    </source>
</evidence>
<evidence type="ECO:0000256" key="11">
    <source>
        <dbReference type="SAM" id="Phobius"/>
    </source>
</evidence>